<organism evidence="4 5">
    <name type="scientific">Corynebacterium atypicum</name>
    <dbReference type="NCBI Taxonomy" id="191610"/>
    <lineage>
        <taxon>Bacteria</taxon>
        <taxon>Bacillati</taxon>
        <taxon>Actinomycetota</taxon>
        <taxon>Actinomycetes</taxon>
        <taxon>Mycobacteriales</taxon>
        <taxon>Corynebacteriaceae</taxon>
        <taxon>Corynebacterium</taxon>
    </lineage>
</organism>
<evidence type="ECO:0000256" key="1">
    <source>
        <dbReference type="SAM" id="MobiDB-lite"/>
    </source>
</evidence>
<dbReference type="InterPro" id="IPR041100">
    <property type="entry name" value="TQ"/>
</dbReference>
<proteinExistence type="predicted"/>
<evidence type="ECO:0000259" key="3">
    <source>
        <dbReference type="Pfam" id="PF18202"/>
    </source>
</evidence>
<name>A0ABM5QN63_9CORY</name>
<sequence length="458" mass="48566">MALCKLSQAAVRVAILLVSVVALAMTCWVASPRAVAEETGESLFTPNYDAAPIPNGPQVLTNYGYLIWGGNGGQGPGNPQNNMGFGWCIDLGKPSPVDGRGHHAAWKKENAHKLDIPADRKDAAINVTYKLLESFKAGNYTKTRHYNLYLQALMATGPGENVAARVLSGEIRGTGYEGASNAEFTEMTGFVAQGATIIATEGGDVPEAAEDAYIVVVEPALGDGRVFMGAQRLITFDQRGLKFKDRIPEIGTQATLTGEGNVVKSGAVVEDVVSYSGLVPGKEYTLTGTLVDKANKDRALGSGELTFTPESESGEVTVSITVDKGVTEPVEAAVVFERLTSTEVDEKGHNSEKGKETPDDYSDDNQIAQHEDIDAESQTVHSEKTTETPSPTPSPSPTPAPTTSTTPGKKPKPKPKETPVVPDKGIPVPVDSIRRDITAIPSGAEHHDGGVEQFIDVK</sequence>
<dbReference type="Gene3D" id="2.60.40.3930">
    <property type="match status" value="1"/>
</dbReference>
<feature type="chain" id="PRO_5046845034" description="T-Q ester bond containing domain-containing protein" evidence="2">
    <location>
        <begin position="25"/>
        <end position="458"/>
    </location>
</feature>
<feature type="compositionally biased region" description="Pro residues" evidence="1">
    <location>
        <begin position="390"/>
        <end position="400"/>
    </location>
</feature>
<accession>A0ABM5QN63</accession>
<feature type="compositionally biased region" description="Basic and acidic residues" evidence="1">
    <location>
        <begin position="344"/>
        <end position="358"/>
    </location>
</feature>
<keyword evidence="5" id="KW-1185">Reference proteome</keyword>
<reference evidence="4 5" key="1">
    <citation type="submission" date="2014-07" db="EMBL/GenBank/DDBJ databases">
        <title>Complete genome sequence of Corynebacterium atypicum DSM 44849: identifiction of the mycolic acid biosynthesis genes.</title>
        <authorList>
            <person name="Tippelt A."/>
            <person name="Mollmann S."/>
            <person name="Albersmeier A."/>
            <person name="Jaenicke S."/>
            <person name="Ruckert C."/>
            <person name="Tauch A."/>
        </authorList>
    </citation>
    <scope>NUCLEOTIDE SEQUENCE [LARGE SCALE GENOMIC DNA]</scope>
    <source>
        <strain evidence="4 5">R2070</strain>
    </source>
</reference>
<dbReference type="NCBIfam" id="NF033903">
    <property type="entry name" value="VaFE_rpt"/>
    <property type="match status" value="1"/>
</dbReference>
<feature type="compositionally biased region" description="Basic and acidic residues" evidence="1">
    <location>
        <begin position="444"/>
        <end position="458"/>
    </location>
</feature>
<dbReference type="EMBL" id="CP008944">
    <property type="protein sequence ID" value="AIG64244.1"/>
    <property type="molecule type" value="Genomic_DNA"/>
</dbReference>
<keyword evidence="2" id="KW-0732">Signal</keyword>
<gene>
    <name evidence="4" type="ORF">CATYP_06010</name>
</gene>
<dbReference type="Pfam" id="PF18202">
    <property type="entry name" value="TQ"/>
    <property type="match status" value="1"/>
</dbReference>
<protein>
    <recommendedName>
        <fullName evidence="3">T-Q ester bond containing domain-containing protein</fullName>
    </recommendedName>
</protein>
<feature type="signal peptide" evidence="2">
    <location>
        <begin position="1"/>
        <end position="24"/>
    </location>
</feature>
<feature type="domain" description="T-Q ester bond containing" evidence="3">
    <location>
        <begin position="248"/>
        <end position="381"/>
    </location>
</feature>
<evidence type="ECO:0000313" key="4">
    <source>
        <dbReference type="EMBL" id="AIG64244.1"/>
    </source>
</evidence>
<feature type="region of interest" description="Disordered" evidence="1">
    <location>
        <begin position="337"/>
        <end position="458"/>
    </location>
</feature>
<evidence type="ECO:0000313" key="5">
    <source>
        <dbReference type="Proteomes" id="UP000028504"/>
    </source>
</evidence>
<evidence type="ECO:0000256" key="2">
    <source>
        <dbReference type="SAM" id="SignalP"/>
    </source>
</evidence>
<dbReference type="Proteomes" id="UP000028504">
    <property type="component" value="Chromosome"/>
</dbReference>